<comment type="caution">
    <text evidence="12">The sequence shown here is derived from an EMBL/GenBank/DDBJ whole genome shotgun (WGS) entry which is preliminary data.</text>
</comment>
<feature type="domain" description="Caspase family p10" evidence="9">
    <location>
        <begin position="384"/>
        <end position="440"/>
    </location>
</feature>
<dbReference type="PRINTS" id="PR00376">
    <property type="entry name" value="IL1BCENZYME"/>
</dbReference>
<dbReference type="AlphaFoldDB" id="A0A5B7CPF4"/>
<name>A0A5B7CPF4_PORTR</name>
<dbReference type="Gene3D" id="3.40.50.1460">
    <property type="match status" value="1"/>
</dbReference>
<dbReference type="InterPro" id="IPR002138">
    <property type="entry name" value="Pept_C14_p10"/>
</dbReference>
<dbReference type="InterPro" id="IPR002398">
    <property type="entry name" value="Pept_C14"/>
</dbReference>
<dbReference type="PANTHER" id="PTHR47901:SF8">
    <property type="entry name" value="CASPASE-3"/>
    <property type="match status" value="1"/>
</dbReference>
<dbReference type="InterPro" id="IPR016129">
    <property type="entry name" value="Caspase_his_AS"/>
</dbReference>
<evidence type="ECO:0000313" key="13">
    <source>
        <dbReference type="Proteomes" id="UP000324222"/>
    </source>
</evidence>
<dbReference type="PANTHER" id="PTHR47901">
    <property type="entry name" value="CASPASE RECRUITMENT DOMAIN-CONTAINING PROTEIN 18"/>
    <property type="match status" value="1"/>
</dbReference>
<keyword evidence="4" id="KW-0378">Hydrolase</keyword>
<dbReference type="SUPFAM" id="SSF52129">
    <property type="entry name" value="Caspase-like"/>
    <property type="match status" value="1"/>
</dbReference>
<organism evidence="12 13">
    <name type="scientific">Portunus trituberculatus</name>
    <name type="common">Swimming crab</name>
    <name type="synonym">Neptunus trituberculatus</name>
    <dbReference type="NCBI Taxonomy" id="210409"/>
    <lineage>
        <taxon>Eukaryota</taxon>
        <taxon>Metazoa</taxon>
        <taxon>Ecdysozoa</taxon>
        <taxon>Arthropoda</taxon>
        <taxon>Crustacea</taxon>
        <taxon>Multicrustacea</taxon>
        <taxon>Malacostraca</taxon>
        <taxon>Eumalacostraca</taxon>
        <taxon>Eucarida</taxon>
        <taxon>Decapoda</taxon>
        <taxon>Pleocyemata</taxon>
        <taxon>Brachyura</taxon>
        <taxon>Eubrachyura</taxon>
        <taxon>Portunoidea</taxon>
        <taxon>Portunidae</taxon>
        <taxon>Portuninae</taxon>
        <taxon>Portunus</taxon>
    </lineage>
</organism>
<evidence type="ECO:0000259" key="11">
    <source>
        <dbReference type="PROSITE" id="PS50209"/>
    </source>
</evidence>
<evidence type="ECO:0000259" key="9">
    <source>
        <dbReference type="PROSITE" id="PS50207"/>
    </source>
</evidence>
<dbReference type="PROSITE" id="PS50207">
    <property type="entry name" value="CASPASE_P10"/>
    <property type="match status" value="1"/>
</dbReference>
<keyword evidence="3" id="KW-0053">Apoptosis</keyword>
<keyword evidence="2" id="KW-0645">Protease</keyword>
<evidence type="ECO:0000256" key="2">
    <source>
        <dbReference type="ARBA" id="ARBA00022670"/>
    </source>
</evidence>
<dbReference type="GO" id="GO:0006915">
    <property type="term" value="P:apoptotic process"/>
    <property type="evidence" value="ECO:0007669"/>
    <property type="project" value="UniProtKB-KW"/>
</dbReference>
<dbReference type="InterPro" id="IPR001309">
    <property type="entry name" value="Pept_C14_p20"/>
</dbReference>
<dbReference type="InterPro" id="IPR029030">
    <property type="entry name" value="Caspase-like_dom_sf"/>
</dbReference>
<dbReference type="Pfam" id="PF00656">
    <property type="entry name" value="Peptidase_C14"/>
    <property type="match status" value="1"/>
</dbReference>
<dbReference type="PROSITE" id="PS01121">
    <property type="entry name" value="CASPASE_HIS"/>
    <property type="match status" value="1"/>
</dbReference>
<accession>A0A5B7CPF4</accession>
<dbReference type="EMBL" id="VSRR010000071">
    <property type="protein sequence ID" value="MPC09473.1"/>
    <property type="molecule type" value="Genomic_DNA"/>
</dbReference>
<dbReference type="InterPro" id="IPR011600">
    <property type="entry name" value="Pept_C14_caspase"/>
</dbReference>
<protein>
    <submittedName>
        <fullName evidence="12">Caspase-2</fullName>
    </submittedName>
</protein>
<dbReference type="OrthoDB" id="6044770at2759"/>
<dbReference type="PROSITE" id="PS50209">
    <property type="entry name" value="CARD"/>
    <property type="match status" value="1"/>
</dbReference>
<dbReference type="GO" id="GO:0006508">
    <property type="term" value="P:proteolysis"/>
    <property type="evidence" value="ECO:0007669"/>
    <property type="project" value="UniProtKB-KW"/>
</dbReference>
<dbReference type="SUPFAM" id="SSF47986">
    <property type="entry name" value="DEATH domain"/>
    <property type="match status" value="1"/>
</dbReference>
<reference evidence="12 13" key="1">
    <citation type="submission" date="2019-05" db="EMBL/GenBank/DDBJ databases">
        <title>Another draft genome of Portunus trituberculatus and its Hox gene families provides insights of decapod evolution.</title>
        <authorList>
            <person name="Jeong J.-H."/>
            <person name="Song I."/>
            <person name="Kim S."/>
            <person name="Choi T."/>
            <person name="Kim D."/>
            <person name="Ryu S."/>
            <person name="Kim W."/>
        </authorList>
    </citation>
    <scope>NUCLEOTIDE SEQUENCE [LARGE SCALE GENOMIC DNA]</scope>
    <source>
        <tissue evidence="12">Muscle</tissue>
    </source>
</reference>
<evidence type="ECO:0000256" key="8">
    <source>
        <dbReference type="SAM" id="MobiDB-lite"/>
    </source>
</evidence>
<dbReference type="Gene3D" id="1.10.533.10">
    <property type="entry name" value="Death Domain, Fas"/>
    <property type="match status" value="1"/>
</dbReference>
<dbReference type="InterPro" id="IPR033139">
    <property type="entry name" value="Caspase_cys_AS"/>
</dbReference>
<evidence type="ECO:0000256" key="7">
    <source>
        <dbReference type="RuleBase" id="RU003971"/>
    </source>
</evidence>
<evidence type="ECO:0000256" key="3">
    <source>
        <dbReference type="ARBA" id="ARBA00022703"/>
    </source>
</evidence>
<dbReference type="SMART" id="SM00115">
    <property type="entry name" value="CASc"/>
    <property type="match status" value="1"/>
</dbReference>
<comment type="similarity">
    <text evidence="1 7">Belongs to the peptidase C14A family.</text>
</comment>
<dbReference type="Proteomes" id="UP000324222">
    <property type="component" value="Unassembled WGS sequence"/>
</dbReference>
<keyword evidence="13" id="KW-1185">Reference proteome</keyword>
<feature type="domain" description="Caspase family p20" evidence="10">
    <location>
        <begin position="221"/>
        <end position="347"/>
    </location>
</feature>
<sequence>MYDKAGTMSGEEWKAVREQVEIIATEVVGWKRTRDVIHSLCQRSVLTEADMDHLMSLNSEKEQVRQLVALLAVAAAGVGGSGSNLRSFLEILQEQGMENLVKRLDPAGAHSPEPLSQDPSVFPGLQVTPFQHPLHQWAGGASNIMPIPGYPNSTFPNPGQNFTNNNEKDNLNANTTMEARTASPNSIVSSRTRLKVSVVPCREIGGKQFSKNDVYKNESEPRGYVFLANYKNFRDEQHETRSGSEIDVQNLGQLFSQMGYKPSYHINMSKWDTIKALRDFRNMKEHNNVDSCIVVFMSHGRDDTSFYTSDNNYLTVHDVVERFNNRECPILKGKPKIFIFQFCRGRGPDIGVDAARVVHMKSKTEGKSNGLEVETDSSTFGSTVPERDPTYTDMYIVYSTVGGFVSFRHPESGSWLVEAICKVFMKDACDTELEHLMKKLPSTSPIHSSTHHPIHPHRVTASTTRRCLSCHQLHNKGGCNSSLSLKYNGGISSLDLSRLGETLPRLMPVHRRRIRTSSPSSKLKSGNACMGARRRHFSGENSTLENHPDQDVLDNSQTPALHPRVKSLSTSYRRKSASEVPNQNLFHGMVRGRSFSELNSENSPEHSETSELGATSCFSLEKLSSLEDPHQQWRNAAFHESGACGGGSVELHPDLMEEGSPHEAPKEGFPLIHSQSALEAIGVSEFGGMTGIGPEVRDAEGLRPSFKRQLSAPSNNETLQKVNDVRRYLQLNDSDEALLHPLKRIESFINKKKREGKRRKMGETNSQELQSPAVHTCHLRHLIDAVCDLNAVDPQ</sequence>
<keyword evidence="5" id="KW-0788">Thiol protease</keyword>
<feature type="compositionally biased region" description="Basic residues" evidence="8">
    <location>
        <begin position="751"/>
        <end position="760"/>
    </location>
</feature>
<proteinExistence type="inferred from homology"/>
<dbReference type="PROSITE" id="PS50208">
    <property type="entry name" value="CASPASE_P20"/>
    <property type="match status" value="1"/>
</dbReference>
<evidence type="ECO:0000313" key="12">
    <source>
        <dbReference type="EMBL" id="MPC09473.1"/>
    </source>
</evidence>
<dbReference type="PROSITE" id="PS01122">
    <property type="entry name" value="CASPASE_CYS"/>
    <property type="match status" value="1"/>
</dbReference>
<evidence type="ECO:0000256" key="1">
    <source>
        <dbReference type="ARBA" id="ARBA00010134"/>
    </source>
</evidence>
<keyword evidence="6" id="KW-0865">Zymogen</keyword>
<feature type="region of interest" description="Disordered" evidence="8">
    <location>
        <begin position="751"/>
        <end position="770"/>
    </location>
</feature>
<dbReference type="GO" id="GO:0042981">
    <property type="term" value="P:regulation of apoptotic process"/>
    <property type="evidence" value="ECO:0007669"/>
    <property type="project" value="InterPro"/>
</dbReference>
<dbReference type="InterPro" id="IPR011029">
    <property type="entry name" value="DEATH-like_dom_sf"/>
</dbReference>
<dbReference type="GO" id="GO:0004197">
    <property type="term" value="F:cysteine-type endopeptidase activity"/>
    <property type="evidence" value="ECO:0007669"/>
    <property type="project" value="InterPro"/>
</dbReference>
<evidence type="ECO:0000259" key="10">
    <source>
        <dbReference type="PROSITE" id="PS50208"/>
    </source>
</evidence>
<dbReference type="InterPro" id="IPR015917">
    <property type="entry name" value="Pept_C14A"/>
</dbReference>
<dbReference type="InterPro" id="IPR001315">
    <property type="entry name" value="CARD"/>
</dbReference>
<evidence type="ECO:0000256" key="4">
    <source>
        <dbReference type="ARBA" id="ARBA00022801"/>
    </source>
</evidence>
<evidence type="ECO:0000256" key="6">
    <source>
        <dbReference type="ARBA" id="ARBA00023145"/>
    </source>
</evidence>
<feature type="region of interest" description="Disordered" evidence="8">
    <location>
        <begin position="539"/>
        <end position="578"/>
    </location>
</feature>
<feature type="domain" description="CARD" evidence="11">
    <location>
        <begin position="8"/>
        <end position="71"/>
    </location>
</feature>
<evidence type="ECO:0000256" key="5">
    <source>
        <dbReference type="ARBA" id="ARBA00022807"/>
    </source>
</evidence>
<gene>
    <name evidence="12" type="primary">CASP2_0</name>
    <name evidence="12" type="ORF">E2C01_002087</name>
</gene>